<dbReference type="Pfam" id="PF00932">
    <property type="entry name" value="LTD"/>
    <property type="match status" value="1"/>
</dbReference>
<organism evidence="5 6">
    <name type="scientific">Prosthecobacter algae</name>
    <dbReference type="NCBI Taxonomy" id="1144682"/>
    <lineage>
        <taxon>Bacteria</taxon>
        <taxon>Pseudomonadati</taxon>
        <taxon>Verrucomicrobiota</taxon>
        <taxon>Verrucomicrobiia</taxon>
        <taxon>Verrucomicrobiales</taxon>
        <taxon>Verrucomicrobiaceae</taxon>
        <taxon>Prosthecobacter</taxon>
    </lineage>
</organism>
<evidence type="ECO:0000313" key="6">
    <source>
        <dbReference type="Proteomes" id="UP001499852"/>
    </source>
</evidence>
<feature type="chain" id="PRO_5045589849" description="LTD domain-containing protein" evidence="3">
    <location>
        <begin position="25"/>
        <end position="2939"/>
    </location>
</feature>
<evidence type="ECO:0000256" key="2">
    <source>
        <dbReference type="ARBA" id="ARBA00023157"/>
    </source>
</evidence>
<dbReference type="SMART" id="SM00560">
    <property type="entry name" value="LamGL"/>
    <property type="match status" value="1"/>
</dbReference>
<keyword evidence="2" id="KW-1015">Disulfide bond</keyword>
<evidence type="ECO:0000313" key="5">
    <source>
        <dbReference type="EMBL" id="GAA5135603.1"/>
    </source>
</evidence>
<dbReference type="PANTHER" id="PTHR46928">
    <property type="entry name" value="MESENCHYME-SPECIFIC CELL SURFACE GLYCOPROTEIN"/>
    <property type="match status" value="1"/>
</dbReference>
<dbReference type="PROSITE" id="PS51841">
    <property type="entry name" value="LTD"/>
    <property type="match status" value="2"/>
</dbReference>
<dbReference type="SUPFAM" id="SSF56300">
    <property type="entry name" value="Metallo-dependent phosphatases"/>
    <property type="match status" value="1"/>
</dbReference>
<dbReference type="InterPro" id="IPR008334">
    <property type="entry name" value="5'-Nucleotdase_C"/>
</dbReference>
<dbReference type="NCBIfam" id="NF038117">
    <property type="entry name" value="choice_anch_I"/>
    <property type="match status" value="1"/>
</dbReference>
<keyword evidence="6" id="KW-1185">Reference proteome</keyword>
<dbReference type="InterPro" id="IPR013320">
    <property type="entry name" value="ConA-like_dom_sf"/>
</dbReference>
<sequence length="2939" mass="302573">MKVRSPLLLVLFSLAALPLSSAVAQTTQVGTILVQQNDAGNAVTSVTLTRSAGSSSFFTPVATGSSRGDFVLRFENTDNVAAGTLITSVAENGRDNTAFGDTIGLFYATSSAEITGTNFYIPVNDSAREGEVNMNVAAGFFPYSRWLGGYARNAAGDNGALTNQLRSHASIRLGTEFRTLGSGVFLLDLQSPAAGGYSPLNGVLLVTHAKNEANYATSRANPDGTFNLFVRGNNATSIANEQDPIAFVYLPTTSLNTDGLIALGRVNSNATTDVLAGPAQITKGPTGRWYLKIEGHSPETGTLLVSPEGGAANNIDNIVSYQWDAANNRYIIESRDIQPRPDPDAPLPLPGLQNGAATEDMFSFAFFRALKAPSVSIKAPLEGTSLVGPATFTVEAEAIDEDDGISRVEFLINGVLAATDTTAPFELPQNALPAGSYRYTARAVDINGLTASATVQMSVTLDPNVPVANTALWFDGVNDHVTLGTAPELGVGGPPSNGFTLECWFRKEGQGVVAGGLGNLLPLISKGRGQADNSTLDINYGLGLTAGGLLSAQFEAFPVNGVAGGADFSATATHTPVVDGQWHHAAVTYNGTTGTWEFYLDGAPAGTVVGTPGALPRYDSIQPFGIATAFTSDGAPQGAFPGVIDEVRIWNYARSATDILSHRDAFVLDAGGLVGRLGLDDGRGAQTSSSAGKRTRGTLVNGPVWVNGAPMIGQAPQVALTRPLAGDRFLPGTSVFLAAAAADLDGNVTKVEFFEGANKIGEVTASPFVFEWTAVAAGSYSLTAVATDASGLVTTSDVVVVQVVDVSPLIISEAQSSQSATAPVGAGDYWELTNAGAAPISLSGYRWDDSRRSFSAALAWAIPADTTIAAGESVIFTKADPATFRAWWGLQPTVQVIQSLGAPDLDANDSITLYDSVGTVVTSLSYAQSGFNRSNGLPSLGGHAGESAGGAATAALVWEAASGYIQPRYAFAGAGTNGGVTAVTGSDVGSPGNGGGPAQEPAVVLSLAIAPKVFLESSVNPASVGTLFRSGDITAALDVSLLSSDVSEVTVPALVTIPAGQASVTFAVTAVNDFLVDAAQTVQVSALAPGATLARQELTVLDDGDLPPPDLRVTEVQSSQSPEAPAGAADYWELTNFSNRVVSLENYTWDDSRRDVTAAQAWKLPAGITMAIGESVIITTADPAAFRAWWGLAPTVQVLQTPGAPTLDADDSITLYTESQVEVFTFGYAANAFTRTFGLPSLGGQAGPSAGAASDFIALVYDPASTAQAPRYLAANGYRLGGRFATVGTDVGSPGVINGASVTPPAPAITTRGPLQFTHVSTVPLAGSEISAYDAASKRLFVTSSVGLQILAMNDPAFPVNLGTVNFTQAPFNLTSTDITSVAVRNGVVAVAVPNAVKDQPGRVVFLNAASGALLSIVTVGVLPDMITFTPNGARVLTANEGEMQAGGADTAPGSVSIIEVAGGFAAPTVTTVGFTAFDAQAAALKAAGVRIFESPPGSGILRLPSLDFEPEYIAVAPDNLTAMVVLQEANAVAILDLTAKAFTSIRPLGEKDFSTLLADFSDRDAEGGSTGANLLTTGNPVFGLYMPDAITAFQAKGQTYYVTANEGDDRDDFQTETIRVGAGGYTLDPTVFPNAAELKANNKLGRLTVSNSAGLRGDTDNDGDVDRILAYGGRSISILNAAGEIVYDSADLMERLVSSLGQPWFDDGRSDNKAAEPEGVAIGEIEGRLYAFVGLERARGVMVFDITDPARVAQAGFVSLPSDQNPEGITFITGAQSPNGQPMIAVTNETSNTLSLYNVSRYTLQLLHFSDAQGGLLAPQTAPNLAALVDAFDQDYANTLIVSGGDSFLPGSFLSAGADPALNAVASVAATATGRPDLAIHNLIGVEAAILGHHEWDLGSAVLASALQPAGAWAGAQFPLLSLNLDFSADSQLSGLVTPIPLDTDDSPVPEASSVKGRLVPVTVVNKGGEKIGLIGVTTQLLASLTNLEGTVVKGGNAVNLDVLAAQIQPSINELSSEGVSKIVLLSHLNDLALERALAVKLADVDIIVAAGSETRLGDSDDTAVVFPGHEATFEDTYPLLAEDRNGTPLLIVNTDSEYSYLGRLVVDFDLEGRLITSSLPDRLPENGAFAATAANVAAAWGVTEANLTTTAFAAGTKGAQVKQVTDAVQAVMTAKDSIVYGYSAVYLEGAAPNVRSQETNLGNLVTDANQQAVREIVGGSEAIVSLKHAGGITGPVGSINGQGGVAEKGPTLANAAVGKPAGAISKLDIENALRGNQKLMVFETTPAGLKAILEHGVSQGTNQAQFPQLGGVQFAWDPDLAVGSRVLSIALLKDDGSAGTPIYKAGNLGSGLLPGAPSVIQVVTLNGLANGEAGYPMKANGENFRYVLGDGTLGAVVSEGLDFAAVAQVPVNGLSEQESLAEHVQNRHGNLAQAYRVEESGAQQDTRTQNVNVRADTVPPVTGADSDGDGLTDIEEVLLGIGDNTLLRVGDYVDLNLGAFASAGQTLKIVGRLPAGLTFNAITGRLSGVLTGTASLYDLQLLVMQGTIPLKSFNLQLTVEAFPARLLASYEALLVDANGLPKGILRLTATRPSLWTGSLEVIGQGRRAGTGSFVLVPGRQRAEIQMVFKGSATVPQANVTVTINAESALVTGTFASGTVTGDLRGFRLASLGGSPPAIRKLNLVLDAGVQDGVAYPAGFGWAKGSVTTKGAVSLKGQLGDTQALVLTANLGVTGQALVWTQPYKNKVDSYFGGVMPLPNLGQPEATIEQLVPGTWWFKAADAKELSYDAGFAAPLPVTPVAAAFDTVKTTTELETALGLTASTLNVEIEGAGLSSTTGVPIVLPTAFTLASNFSLTTSAPVSGPPAAWTGKVNKADGSLTGTLTLPASDGTLAGKAAASAVLLQGLPSGETVGAGLIRVPVPGKKGQFRTSSLLIEK</sequence>
<dbReference type="SUPFAM" id="SSF55816">
    <property type="entry name" value="5'-nucleotidase (syn. UDP-sugar hydrolase), C-terminal domain"/>
    <property type="match status" value="1"/>
</dbReference>
<keyword evidence="1 3" id="KW-0732">Signal</keyword>
<dbReference type="InterPro" id="IPR052956">
    <property type="entry name" value="Mesenchyme-surface_protein"/>
</dbReference>
<dbReference type="Pfam" id="PF02872">
    <property type="entry name" value="5_nucleotid_C"/>
    <property type="match status" value="1"/>
</dbReference>
<dbReference type="Gene3D" id="3.60.21.10">
    <property type="match status" value="1"/>
</dbReference>
<dbReference type="InterPro" id="IPR055188">
    <property type="entry name" value="Choice_anch_I"/>
</dbReference>
<dbReference type="RefSeq" id="WP_345735192.1">
    <property type="nucleotide sequence ID" value="NZ_BAABIA010000002.1"/>
</dbReference>
<dbReference type="Gene3D" id="3.90.780.10">
    <property type="entry name" value="5'-Nucleotidase, C-terminal domain"/>
    <property type="match status" value="1"/>
</dbReference>
<feature type="domain" description="LTD" evidence="4">
    <location>
        <begin position="1089"/>
        <end position="1230"/>
    </location>
</feature>
<dbReference type="SUPFAM" id="SSF50969">
    <property type="entry name" value="YVTN repeat-like/Quinoprotein amine dehydrogenase"/>
    <property type="match status" value="1"/>
</dbReference>
<dbReference type="InterPro" id="IPR036907">
    <property type="entry name" value="5'-Nucleotdase_C_sf"/>
</dbReference>
<dbReference type="EMBL" id="BAABIA010000002">
    <property type="protein sequence ID" value="GAA5135603.1"/>
    <property type="molecule type" value="Genomic_DNA"/>
</dbReference>
<comment type="caution">
    <text evidence="5">The sequence shown here is derived from an EMBL/GenBank/DDBJ whole genome shotgun (WGS) entry which is preliminary data.</text>
</comment>
<evidence type="ECO:0000256" key="3">
    <source>
        <dbReference type="SAM" id="SignalP"/>
    </source>
</evidence>
<dbReference type="InterPro" id="IPR001322">
    <property type="entry name" value="Lamin_tail_dom"/>
</dbReference>
<protein>
    <recommendedName>
        <fullName evidence="4">LTD domain-containing protein</fullName>
    </recommendedName>
</protein>
<dbReference type="PANTHER" id="PTHR46928:SF1">
    <property type="entry name" value="MESENCHYME-SPECIFIC CELL SURFACE GLYCOPROTEIN"/>
    <property type="match status" value="1"/>
</dbReference>
<dbReference type="Proteomes" id="UP001499852">
    <property type="component" value="Unassembled WGS sequence"/>
</dbReference>
<dbReference type="InterPro" id="IPR011044">
    <property type="entry name" value="Quino_amine_DH_bsu"/>
</dbReference>
<feature type="domain" description="LTD" evidence="4">
    <location>
        <begin position="797"/>
        <end position="928"/>
    </location>
</feature>
<dbReference type="Pfam" id="PF13385">
    <property type="entry name" value="Laminin_G_3"/>
    <property type="match status" value="1"/>
</dbReference>
<dbReference type="Pfam" id="PF17957">
    <property type="entry name" value="Big_7"/>
    <property type="match status" value="2"/>
</dbReference>
<evidence type="ECO:0000256" key="1">
    <source>
        <dbReference type="ARBA" id="ARBA00022729"/>
    </source>
</evidence>
<dbReference type="InterPro" id="IPR036415">
    <property type="entry name" value="Lamin_tail_dom_sf"/>
</dbReference>
<feature type="signal peptide" evidence="3">
    <location>
        <begin position="1"/>
        <end position="24"/>
    </location>
</feature>
<proteinExistence type="predicted"/>
<evidence type="ECO:0000259" key="4">
    <source>
        <dbReference type="PROSITE" id="PS51841"/>
    </source>
</evidence>
<dbReference type="InterPro" id="IPR013783">
    <property type="entry name" value="Ig-like_fold"/>
</dbReference>
<dbReference type="InterPro" id="IPR029052">
    <property type="entry name" value="Metallo-depent_PP-like"/>
</dbReference>
<accession>A0ABP9NXP5</accession>
<reference evidence="6" key="1">
    <citation type="journal article" date="2019" name="Int. J. Syst. Evol. Microbiol.">
        <title>The Global Catalogue of Microorganisms (GCM) 10K type strain sequencing project: providing services to taxonomists for standard genome sequencing and annotation.</title>
        <authorList>
            <consortium name="The Broad Institute Genomics Platform"/>
            <consortium name="The Broad Institute Genome Sequencing Center for Infectious Disease"/>
            <person name="Wu L."/>
            <person name="Ma J."/>
        </authorList>
    </citation>
    <scope>NUCLEOTIDE SEQUENCE [LARGE SCALE GENOMIC DNA]</scope>
    <source>
        <strain evidence="6">JCM 18053</strain>
    </source>
</reference>
<name>A0ABP9NXP5_9BACT</name>
<dbReference type="Pfam" id="PF22494">
    <property type="entry name" value="choice_anch_I"/>
    <property type="match status" value="1"/>
</dbReference>
<dbReference type="InterPro" id="IPR006558">
    <property type="entry name" value="LamG-like"/>
</dbReference>
<dbReference type="SUPFAM" id="SSF49899">
    <property type="entry name" value="Concanavalin A-like lectins/glucanases"/>
    <property type="match status" value="1"/>
</dbReference>
<gene>
    <name evidence="5" type="ORF">GCM10023213_09200</name>
</gene>
<dbReference type="Gene3D" id="2.60.40.10">
    <property type="entry name" value="Immunoglobulins"/>
    <property type="match status" value="2"/>
</dbReference>
<dbReference type="Gene3D" id="2.60.120.200">
    <property type="match status" value="1"/>
</dbReference>
<dbReference type="SUPFAM" id="SSF74853">
    <property type="entry name" value="Lamin A/C globular tail domain"/>
    <property type="match status" value="1"/>
</dbReference>